<protein>
    <submittedName>
        <fullName evidence="1">Folate-binding protein YgfZ</fullName>
    </submittedName>
</protein>
<dbReference type="GO" id="GO:0016226">
    <property type="term" value="P:iron-sulfur cluster assembly"/>
    <property type="evidence" value="ECO:0007669"/>
    <property type="project" value="TreeGrafter"/>
</dbReference>
<proteinExistence type="predicted"/>
<dbReference type="Proteomes" id="UP000219327">
    <property type="component" value="Unassembled WGS sequence"/>
</dbReference>
<dbReference type="SUPFAM" id="SSF103025">
    <property type="entry name" value="Folate-binding domain"/>
    <property type="match status" value="1"/>
</dbReference>
<dbReference type="NCBIfam" id="TIGR03317">
    <property type="entry name" value="ygfZ_signature"/>
    <property type="match status" value="1"/>
</dbReference>
<comment type="caution">
    <text evidence="1">The sequence shown here is derived from an EMBL/GenBank/DDBJ whole genome shotgun (WGS) entry which is preliminary data.</text>
</comment>
<dbReference type="InterPro" id="IPR017703">
    <property type="entry name" value="YgfZ/GCV_T_CS"/>
</dbReference>
<evidence type="ECO:0000313" key="1">
    <source>
        <dbReference type="EMBL" id="PDH37865.1"/>
    </source>
</evidence>
<gene>
    <name evidence="1" type="ORF">CNE99_07650</name>
</gene>
<evidence type="ECO:0000313" key="2">
    <source>
        <dbReference type="Proteomes" id="UP000219327"/>
    </source>
</evidence>
<accession>A0A2A5WMW0</accession>
<dbReference type="AlphaFoldDB" id="A0A2A5WMW0"/>
<dbReference type="Gene3D" id="3.30.70.1400">
    <property type="entry name" value="Aminomethyltransferase beta-barrel domains"/>
    <property type="match status" value="1"/>
</dbReference>
<dbReference type="PANTHER" id="PTHR22602:SF0">
    <property type="entry name" value="TRANSFERASE CAF17, MITOCHONDRIAL-RELATED"/>
    <property type="match status" value="1"/>
</dbReference>
<dbReference type="PANTHER" id="PTHR22602">
    <property type="entry name" value="TRANSFERASE CAF17, MITOCHONDRIAL-RELATED"/>
    <property type="match status" value="1"/>
</dbReference>
<name>A0A2A5WMW0_9GAMM</name>
<organism evidence="1 2">
    <name type="scientific">OM182 bacterium MED-G24</name>
    <dbReference type="NCBI Taxonomy" id="1986255"/>
    <lineage>
        <taxon>Bacteria</taxon>
        <taxon>Pseudomonadati</taxon>
        <taxon>Pseudomonadota</taxon>
        <taxon>Gammaproteobacteria</taxon>
        <taxon>OMG group</taxon>
        <taxon>OM182 clade</taxon>
    </lineage>
</organism>
<dbReference type="EMBL" id="NTKD01000043">
    <property type="protein sequence ID" value="PDH37865.1"/>
    <property type="molecule type" value="Genomic_DNA"/>
</dbReference>
<sequence length="271" mass="30371">MHIKQTMLEEFGFLSIRGRDAIKFLQGYTTCDLDDLDDQVSLKGAICNIQGRMLASFRVIRTAEDALMLRMHRDLVVPTLDFLTKYIVFSKATMTNECDLHCIGAWQAETLPVDHFTHAEKDYIVSCGNGRFERWTPEPEPIDATIVERWLDADINNGLAWVSPATSETFLPQMFNYHNVDAISFSKGCYLGQEIVARAQYKGDLKRRLFRAEGLATPPPLPGESLNNIEGRTLGTIIAASSTQFLAVLSAREPTDVLINGTQINVRPVDD</sequence>
<dbReference type="Gene3D" id="2.40.30.160">
    <property type="match status" value="1"/>
</dbReference>
<reference evidence="1 2" key="1">
    <citation type="submission" date="2017-08" db="EMBL/GenBank/DDBJ databases">
        <title>Fine stratification of microbial communities through a metagenomic profile of the photic zone.</title>
        <authorList>
            <person name="Haro-Moreno J.M."/>
            <person name="Lopez-Perez M."/>
            <person name="De La Torre J."/>
            <person name="Picazo A."/>
            <person name="Camacho A."/>
            <person name="Rodriguez-Valera F."/>
        </authorList>
    </citation>
    <scope>NUCLEOTIDE SEQUENCE [LARGE SCALE GENOMIC DNA]</scope>
    <source>
        <strain evidence="1">MED-G24</strain>
    </source>
</reference>
<dbReference type="InterPro" id="IPR045179">
    <property type="entry name" value="YgfZ/GcvT"/>
</dbReference>